<dbReference type="InterPro" id="IPR051177">
    <property type="entry name" value="CIK-Related_Protein"/>
</dbReference>
<dbReference type="InterPro" id="IPR000719">
    <property type="entry name" value="Prot_kinase_dom"/>
</dbReference>
<feature type="region of interest" description="Disordered" evidence="2">
    <location>
        <begin position="747"/>
        <end position="790"/>
    </location>
</feature>
<feature type="domain" description="Protein kinase" evidence="3">
    <location>
        <begin position="35"/>
        <end position="349"/>
    </location>
</feature>
<feature type="region of interest" description="Disordered" evidence="2">
    <location>
        <begin position="809"/>
        <end position="869"/>
    </location>
</feature>
<dbReference type="KEGG" id="csol:105360319"/>
<keyword evidence="4" id="KW-1185">Reference proteome</keyword>
<dbReference type="SMART" id="SM00220">
    <property type="entry name" value="S_TKc"/>
    <property type="match status" value="1"/>
</dbReference>
<dbReference type="SUPFAM" id="SSF56112">
    <property type="entry name" value="Protein kinase-like (PK-like)"/>
    <property type="match status" value="1"/>
</dbReference>
<dbReference type="InterPro" id="IPR011009">
    <property type="entry name" value="Kinase-like_dom_sf"/>
</dbReference>
<dbReference type="Gene3D" id="3.30.200.20">
    <property type="entry name" value="Phosphorylase Kinase, domain 1"/>
    <property type="match status" value="1"/>
</dbReference>
<dbReference type="SUPFAM" id="SSF48371">
    <property type="entry name" value="ARM repeat"/>
    <property type="match status" value="1"/>
</dbReference>
<dbReference type="GO" id="GO:0004672">
    <property type="term" value="F:protein kinase activity"/>
    <property type="evidence" value="ECO:0007669"/>
    <property type="project" value="InterPro"/>
</dbReference>
<feature type="compositionally biased region" description="Polar residues" evidence="2">
    <location>
        <begin position="779"/>
        <end position="790"/>
    </location>
</feature>
<dbReference type="GeneID" id="105360319"/>
<dbReference type="Pfam" id="PF00069">
    <property type="entry name" value="Pkinase"/>
    <property type="match status" value="1"/>
</dbReference>
<dbReference type="Gene3D" id="1.10.510.10">
    <property type="entry name" value="Transferase(Phosphotransferase) domain 1"/>
    <property type="match status" value="1"/>
</dbReference>
<evidence type="ECO:0000259" key="3">
    <source>
        <dbReference type="PROSITE" id="PS50011"/>
    </source>
</evidence>
<dbReference type="PANTHER" id="PTHR12984">
    <property type="entry name" value="SCY1-RELATED S/T PROTEIN KINASE-LIKE"/>
    <property type="match status" value="1"/>
</dbReference>
<dbReference type="Gene3D" id="1.25.10.10">
    <property type="entry name" value="Leucine-rich Repeat Variant"/>
    <property type="match status" value="1"/>
</dbReference>
<dbReference type="AlphaFoldDB" id="A0AAJ6YCL0"/>
<dbReference type="InterPro" id="IPR016024">
    <property type="entry name" value="ARM-type_fold"/>
</dbReference>
<proteinExistence type="inferred from homology"/>
<feature type="compositionally biased region" description="Polar residues" evidence="2">
    <location>
        <begin position="845"/>
        <end position="869"/>
    </location>
</feature>
<dbReference type="InterPro" id="IPR011989">
    <property type="entry name" value="ARM-like"/>
</dbReference>
<reference evidence="5" key="1">
    <citation type="submission" date="2025-08" db="UniProtKB">
        <authorList>
            <consortium name="RefSeq"/>
        </authorList>
    </citation>
    <scope>IDENTIFICATION</scope>
</reference>
<evidence type="ECO:0000256" key="1">
    <source>
        <dbReference type="ARBA" id="ARBA00038349"/>
    </source>
</evidence>
<feature type="compositionally biased region" description="Polar residues" evidence="2">
    <location>
        <begin position="809"/>
        <end position="833"/>
    </location>
</feature>
<dbReference type="CTD" id="5740442"/>
<dbReference type="PANTHER" id="PTHR12984:SF16">
    <property type="entry name" value="BLACK MATCH, ISOFORM H"/>
    <property type="match status" value="1"/>
</dbReference>
<dbReference type="CDD" id="cd14011">
    <property type="entry name" value="PK_SCY1_like"/>
    <property type="match status" value="1"/>
</dbReference>
<evidence type="ECO:0000313" key="5">
    <source>
        <dbReference type="RefSeq" id="XP_011495511.1"/>
    </source>
</evidence>
<dbReference type="RefSeq" id="XP_011495511.1">
    <property type="nucleotide sequence ID" value="XM_011497209.1"/>
</dbReference>
<dbReference type="PROSITE" id="PS50011">
    <property type="entry name" value="PROTEIN_KINASE_DOM"/>
    <property type="match status" value="1"/>
</dbReference>
<sequence length="869" mass="97978">MGARTMFSKFKSGGGVTSVPVPSDALEFNPILNQFEVGKQSATAGPENVWRILEGYRKSDRKEVSIFLFEKRTVEKICKPKRKETITEMLRVGVRQLERFRHPKILQVVHTVEECSDTLAFVSEPVLASLANIFAADEQRQLMEATAMNHQHHQHFGNQQMVGGKANFVKEYDMLDIEIKYGLLQCTEALSFLHNNCHLMHRNVCPSSIIITKKGTWKLFGFEFIETVNERDATGPVSLPPWINRVPKITQPNLDFIAPEVQQKKSGSILSDMYSLGMLICSIFNRGRPLIQANYNVAEYLKQMETLEDQVHNLLPHVPVPLQEAVSRLLHKEPKQRPAAQLLSLIKYFSDPAVHALQFLDVINMKDPAQKAHFYKSTLIEVLPYIPTKLWYQHIWPYLQYESRSQEVFASVLQPMLHIIQNSNIQEYETIILPSFRLLFAAPRSIQGSVVLLENLHIILEKTALEDITREVLPMLYNAFESNTIQIQTAAFVAVANVTDYIDDMAIRRKFLPKLKLAFEKCTTDQRILMNALCCILDRLEKQQIIDDVLPLLWKAKLEEPEIIVRVVSIYRLMLSDKKYGLPVNIMATHIMPSLIPQTVNSGLSLEHFTHLLEVLKEMLNHIERNQRNKLKLDNLSIPSPERHRPLRHQYSTDNMQVPPFNIPNLRVEQRKTSSAEDMARKNSIGSISATTSTENMARKNSIFGMAGNWFFGSTSSANGEGNFLNVGSFMTRRLSDNSLMTPKIKIAPSCASSPGGTPGGGLPIRRHSSTCPQERRGSNINLSPPTGSGVSIGSNSFPYLLSTSMTSIRGSRRPSVTSNSPHQSSGLLQQFGSGMVRQHPPISLNLNGLPQPRTHSPTFLQPSGQPSH</sequence>
<evidence type="ECO:0000313" key="4">
    <source>
        <dbReference type="Proteomes" id="UP000695007"/>
    </source>
</evidence>
<accession>A0AAJ6YCL0</accession>
<comment type="similarity">
    <text evidence="1">Belongs to the protein kinase superfamily.</text>
</comment>
<dbReference type="Proteomes" id="UP000695007">
    <property type="component" value="Unplaced"/>
</dbReference>
<gene>
    <name evidence="5" type="primary">LOC105360319</name>
</gene>
<dbReference type="GO" id="GO:0005524">
    <property type="term" value="F:ATP binding"/>
    <property type="evidence" value="ECO:0007669"/>
    <property type="project" value="InterPro"/>
</dbReference>
<evidence type="ECO:0000256" key="2">
    <source>
        <dbReference type="SAM" id="MobiDB-lite"/>
    </source>
</evidence>
<name>A0AAJ6YCL0_9HYME</name>
<organism evidence="4 5">
    <name type="scientific">Ceratosolen solmsi marchali</name>
    <dbReference type="NCBI Taxonomy" id="326594"/>
    <lineage>
        <taxon>Eukaryota</taxon>
        <taxon>Metazoa</taxon>
        <taxon>Ecdysozoa</taxon>
        <taxon>Arthropoda</taxon>
        <taxon>Hexapoda</taxon>
        <taxon>Insecta</taxon>
        <taxon>Pterygota</taxon>
        <taxon>Neoptera</taxon>
        <taxon>Endopterygota</taxon>
        <taxon>Hymenoptera</taxon>
        <taxon>Apocrita</taxon>
        <taxon>Proctotrupomorpha</taxon>
        <taxon>Chalcidoidea</taxon>
        <taxon>Agaonidae</taxon>
        <taxon>Agaoninae</taxon>
        <taxon>Ceratosolen</taxon>
    </lineage>
</organism>
<protein>
    <submittedName>
        <fullName evidence="5">SCY1-like protein 2</fullName>
    </submittedName>
</protein>